<dbReference type="PROSITE" id="PS51186">
    <property type="entry name" value="GNAT"/>
    <property type="match status" value="1"/>
</dbReference>
<evidence type="ECO:0000313" key="3">
    <source>
        <dbReference type="Proteomes" id="UP000320244"/>
    </source>
</evidence>
<gene>
    <name evidence="2" type="ORF">FGL98_03720</name>
</gene>
<dbReference type="AlphaFoldDB" id="A0A563E7Q3"/>
<evidence type="ECO:0000313" key="2">
    <source>
        <dbReference type="EMBL" id="TWP38329.1"/>
    </source>
</evidence>
<proteinExistence type="predicted"/>
<dbReference type="GO" id="GO:1990189">
    <property type="term" value="F:protein N-terminal-serine acetyltransferase activity"/>
    <property type="evidence" value="ECO:0007669"/>
    <property type="project" value="TreeGrafter"/>
</dbReference>
<dbReference type="InterPro" id="IPR000182">
    <property type="entry name" value="GNAT_dom"/>
</dbReference>
<sequence length="185" mass="19327">MTDLHTERLVLHPIDAAEAARIVARQPSGEDSWAQDFPFEGDLIGVTAFLRAVAAGGDPHPFGHYRIARAADGKAIGGIGFKGRPDGGSVEIGYGLTPSARGHGVAAEAARALVALAAQRGVSRVIADTDKVNIASQRTLERAGFTRVAANGDLYRYEILIVGDRASAGKAVVVTDHLGCTSRIS</sequence>
<dbReference type="GO" id="GO:0008999">
    <property type="term" value="F:protein-N-terminal-alanine acetyltransferase activity"/>
    <property type="evidence" value="ECO:0007669"/>
    <property type="project" value="TreeGrafter"/>
</dbReference>
<feature type="domain" description="N-acetyltransferase" evidence="1">
    <location>
        <begin position="4"/>
        <end position="162"/>
    </location>
</feature>
<accession>A0A563E7Q3</accession>
<reference evidence="2 3" key="1">
    <citation type="submission" date="2019-05" db="EMBL/GenBank/DDBJ databases">
        <authorList>
            <person name="Lee S.D."/>
        </authorList>
    </citation>
    <scope>NUCLEOTIDE SEQUENCE [LARGE SCALE GENOMIC DNA]</scope>
    <source>
        <strain evidence="2 3">C5-26</strain>
    </source>
</reference>
<comment type="caution">
    <text evidence="2">The sequence shown here is derived from an EMBL/GenBank/DDBJ whole genome shotgun (WGS) entry which is preliminary data.</text>
</comment>
<dbReference type="Gene3D" id="3.40.630.30">
    <property type="match status" value="1"/>
</dbReference>
<dbReference type="OrthoDB" id="3402863at2"/>
<dbReference type="Pfam" id="PF13302">
    <property type="entry name" value="Acetyltransf_3"/>
    <property type="match status" value="1"/>
</dbReference>
<dbReference type="PANTHER" id="PTHR43441:SF6">
    <property type="entry name" value="N-ACETYLTRANSFERASE DOMAIN-CONTAINING PROTEIN"/>
    <property type="match status" value="1"/>
</dbReference>
<dbReference type="Proteomes" id="UP000320244">
    <property type="component" value="Unassembled WGS sequence"/>
</dbReference>
<dbReference type="EMBL" id="VCQV01000003">
    <property type="protein sequence ID" value="TWP38329.1"/>
    <property type="molecule type" value="Genomic_DNA"/>
</dbReference>
<organism evidence="2 3">
    <name type="scientific">Leekyejoonella antrihumi</name>
    <dbReference type="NCBI Taxonomy" id="1660198"/>
    <lineage>
        <taxon>Bacteria</taxon>
        <taxon>Bacillati</taxon>
        <taxon>Actinomycetota</taxon>
        <taxon>Actinomycetes</taxon>
        <taxon>Micrococcales</taxon>
        <taxon>Dermacoccaceae</taxon>
        <taxon>Leekyejoonella</taxon>
    </lineage>
</organism>
<dbReference type="PANTHER" id="PTHR43441">
    <property type="entry name" value="RIBOSOMAL-PROTEIN-SERINE ACETYLTRANSFERASE"/>
    <property type="match status" value="1"/>
</dbReference>
<keyword evidence="3" id="KW-1185">Reference proteome</keyword>
<protein>
    <submittedName>
        <fullName evidence="2">GNAT family N-acetyltransferase</fullName>
    </submittedName>
</protein>
<keyword evidence="2" id="KW-0808">Transferase</keyword>
<evidence type="ECO:0000259" key="1">
    <source>
        <dbReference type="PROSITE" id="PS51186"/>
    </source>
</evidence>
<dbReference type="InterPro" id="IPR016181">
    <property type="entry name" value="Acyl_CoA_acyltransferase"/>
</dbReference>
<reference evidence="2 3" key="2">
    <citation type="submission" date="2019-08" db="EMBL/GenBank/DDBJ databases">
        <title>Jejuicoccus antrihumi gen. nov., sp. nov., a new member of the family Dermacoccaceae isolated from a cave.</title>
        <authorList>
            <person name="Schumann P."/>
            <person name="Kim I.S."/>
        </authorList>
    </citation>
    <scope>NUCLEOTIDE SEQUENCE [LARGE SCALE GENOMIC DNA]</scope>
    <source>
        <strain evidence="2 3">C5-26</strain>
    </source>
</reference>
<name>A0A563E7Q3_9MICO</name>
<dbReference type="InterPro" id="IPR051908">
    <property type="entry name" value="Ribosomal_N-acetyltransferase"/>
</dbReference>
<dbReference type="GO" id="GO:0005737">
    <property type="term" value="C:cytoplasm"/>
    <property type="evidence" value="ECO:0007669"/>
    <property type="project" value="TreeGrafter"/>
</dbReference>
<dbReference type="RefSeq" id="WP_146315318.1">
    <property type="nucleotide sequence ID" value="NZ_VCQV01000003.1"/>
</dbReference>
<dbReference type="SUPFAM" id="SSF55729">
    <property type="entry name" value="Acyl-CoA N-acyltransferases (Nat)"/>
    <property type="match status" value="1"/>
</dbReference>